<feature type="transmembrane region" description="Helical" evidence="7">
    <location>
        <begin position="48"/>
        <end position="68"/>
    </location>
</feature>
<evidence type="ECO:0000256" key="5">
    <source>
        <dbReference type="ARBA" id="ARBA00022989"/>
    </source>
</evidence>
<evidence type="ECO:0000256" key="2">
    <source>
        <dbReference type="ARBA" id="ARBA00022448"/>
    </source>
</evidence>
<name>A0A9Q7APE8_9BACT</name>
<feature type="transmembrane region" description="Helical" evidence="7">
    <location>
        <begin position="110"/>
        <end position="135"/>
    </location>
</feature>
<evidence type="ECO:0000256" key="4">
    <source>
        <dbReference type="ARBA" id="ARBA00022692"/>
    </source>
</evidence>
<dbReference type="EMBL" id="CP072943">
    <property type="protein sequence ID" value="QTX32492.1"/>
    <property type="molecule type" value="Genomic_DNA"/>
</dbReference>
<dbReference type="PANTHER" id="PTHR43386">
    <property type="entry name" value="OLIGOPEPTIDE TRANSPORT SYSTEM PERMEASE PROTEIN APPC"/>
    <property type="match status" value="1"/>
</dbReference>
<dbReference type="InterPro" id="IPR000515">
    <property type="entry name" value="MetI-like"/>
</dbReference>
<dbReference type="AlphaFoldDB" id="A0A9Q7APE8"/>
<keyword evidence="10" id="KW-1185">Reference proteome</keyword>
<evidence type="ECO:0000313" key="10">
    <source>
        <dbReference type="Proteomes" id="UP000671879"/>
    </source>
</evidence>
<dbReference type="InterPro" id="IPR050366">
    <property type="entry name" value="BP-dependent_transpt_permease"/>
</dbReference>
<dbReference type="RefSeq" id="WP_274373727.1">
    <property type="nucleotide sequence ID" value="NZ_CP072943.1"/>
</dbReference>
<comment type="similarity">
    <text evidence="7">Belongs to the binding-protein-dependent transport system permease family.</text>
</comment>
<feature type="transmembrane region" description="Helical" evidence="7">
    <location>
        <begin position="271"/>
        <end position="296"/>
    </location>
</feature>
<proteinExistence type="inferred from homology"/>
<feature type="transmembrane region" description="Helical" evidence="7">
    <location>
        <begin position="171"/>
        <end position="190"/>
    </location>
</feature>
<comment type="subcellular location">
    <subcellularLocation>
        <location evidence="1 7">Cell membrane</location>
        <topology evidence="1 7">Multi-pass membrane protein</topology>
    </subcellularLocation>
</comment>
<evidence type="ECO:0000256" key="1">
    <source>
        <dbReference type="ARBA" id="ARBA00004651"/>
    </source>
</evidence>
<evidence type="ECO:0000313" key="9">
    <source>
        <dbReference type="EMBL" id="QTX32492.1"/>
    </source>
</evidence>
<dbReference type="PANTHER" id="PTHR43386:SF1">
    <property type="entry name" value="D,D-DIPEPTIDE TRANSPORT SYSTEM PERMEASE PROTEIN DDPC-RELATED"/>
    <property type="match status" value="1"/>
</dbReference>
<evidence type="ECO:0000256" key="3">
    <source>
        <dbReference type="ARBA" id="ARBA00022475"/>
    </source>
</evidence>
<dbReference type="Proteomes" id="UP000671879">
    <property type="component" value="Chromosome"/>
</dbReference>
<dbReference type="CDD" id="cd06261">
    <property type="entry name" value="TM_PBP2"/>
    <property type="match status" value="1"/>
</dbReference>
<dbReference type="GO" id="GO:0005886">
    <property type="term" value="C:plasma membrane"/>
    <property type="evidence" value="ECO:0007669"/>
    <property type="project" value="UniProtKB-SubCell"/>
</dbReference>
<keyword evidence="5 7" id="KW-1133">Transmembrane helix</keyword>
<gene>
    <name evidence="9" type="ORF">KAR29_00635</name>
</gene>
<keyword evidence="2 7" id="KW-0813">Transport</keyword>
<dbReference type="Pfam" id="PF00528">
    <property type="entry name" value="BPD_transp_1"/>
    <property type="match status" value="1"/>
</dbReference>
<feature type="transmembrane region" description="Helical" evidence="7">
    <location>
        <begin position="147"/>
        <end position="165"/>
    </location>
</feature>
<dbReference type="InterPro" id="IPR035906">
    <property type="entry name" value="MetI-like_sf"/>
</dbReference>
<reference evidence="10" key="1">
    <citation type="submission" date="2021-04" db="EMBL/GenBank/DDBJ databases">
        <title>A novel Synergistetes isolate from a pyrite-forming mixed culture.</title>
        <authorList>
            <person name="Bunk B."/>
            <person name="Sproer C."/>
            <person name="Spring S."/>
            <person name="Pester M."/>
        </authorList>
    </citation>
    <scope>NUCLEOTIDE SEQUENCE [LARGE SCALE GENOMIC DNA]</scope>
    <source>
        <strain evidence="10">J.5.4.2-T.3.5.2</strain>
    </source>
</reference>
<dbReference type="KEGG" id="aram:KAR29_00635"/>
<accession>A0A9Q7APE8</accession>
<dbReference type="Gene3D" id="1.10.3720.10">
    <property type="entry name" value="MetI-like"/>
    <property type="match status" value="1"/>
</dbReference>
<dbReference type="SUPFAM" id="SSF161098">
    <property type="entry name" value="MetI-like"/>
    <property type="match status" value="1"/>
</dbReference>
<sequence length="310" mass="33307">MSEDIRPDEIPLSAPSSVPVAAEEFEAVEPPTSLLKDVWQAYRNNRMALGGALGVALLVFMAVFAPLLTPYGPFDIDLDVMTLPPSAAHWLGTDQFGRDLLTRILYGSRISLVIGIVPTLLSMAIGTTLGLVGGWYGGKIDYAIMRLADIVLAFPSVLLAMVVMYTLGASLFNLFIALAVVGWAGTSRVVRSQVISLREKEFVEACRAMGVKTPVILFRHILPNCLPSLIVLFTLGIPGAILSEASLSFLGVGAQPPTPSWGLIIVSGKEFLFSAPWIAIAPGVFILLTVLAFNFLGDGLRDAFDPYMKP</sequence>
<dbReference type="PROSITE" id="PS50928">
    <property type="entry name" value="ABC_TM1"/>
    <property type="match status" value="1"/>
</dbReference>
<dbReference type="InterPro" id="IPR025966">
    <property type="entry name" value="OppC_N"/>
</dbReference>
<protein>
    <submittedName>
        <fullName evidence="9">ABC transporter permease</fullName>
    </submittedName>
</protein>
<feature type="domain" description="ABC transmembrane type-1" evidence="8">
    <location>
        <begin position="108"/>
        <end position="297"/>
    </location>
</feature>
<keyword evidence="6 7" id="KW-0472">Membrane</keyword>
<keyword evidence="4 7" id="KW-0812">Transmembrane</keyword>
<evidence type="ECO:0000259" key="8">
    <source>
        <dbReference type="PROSITE" id="PS50928"/>
    </source>
</evidence>
<dbReference type="Pfam" id="PF12911">
    <property type="entry name" value="OppC_N"/>
    <property type="match status" value="1"/>
</dbReference>
<evidence type="ECO:0000256" key="6">
    <source>
        <dbReference type="ARBA" id="ARBA00023136"/>
    </source>
</evidence>
<evidence type="ECO:0000256" key="7">
    <source>
        <dbReference type="RuleBase" id="RU363032"/>
    </source>
</evidence>
<organism evidence="9 10">
    <name type="scientific">Aminithiophilus ramosus</name>
    <dbReference type="NCBI Taxonomy" id="3029084"/>
    <lineage>
        <taxon>Bacteria</taxon>
        <taxon>Thermotogati</taxon>
        <taxon>Synergistota</taxon>
        <taxon>Synergistia</taxon>
        <taxon>Synergistales</taxon>
        <taxon>Aminithiophilaceae</taxon>
        <taxon>Aminithiophilus</taxon>
    </lineage>
</organism>
<keyword evidence="3" id="KW-1003">Cell membrane</keyword>
<dbReference type="GO" id="GO:0055085">
    <property type="term" value="P:transmembrane transport"/>
    <property type="evidence" value="ECO:0007669"/>
    <property type="project" value="InterPro"/>
</dbReference>